<dbReference type="Pfam" id="PF02298">
    <property type="entry name" value="Cu_bind_like"/>
    <property type="match status" value="1"/>
</dbReference>
<dbReference type="InterPro" id="IPR008972">
    <property type="entry name" value="Cupredoxin"/>
</dbReference>
<dbReference type="OrthoDB" id="666523at2759"/>
<evidence type="ECO:0000256" key="4">
    <source>
        <dbReference type="ARBA" id="ARBA00035011"/>
    </source>
</evidence>
<sequence>MGLAYRRSILPSLRLVLLAVVVTSAGLAVTNADKFTIKWFPNVNYTDWEKNNSVHVGDWLVFQYTANQADVIQVNESAFNKCDATNPISNYSRGRGYAFQLNESKHYYFICSLGYCYGGMKLSVVAHPLPPPSPPPSSMSTVSRAIAGVKPSFGSFVAAATVTALAMLLLLVP</sequence>
<dbReference type="Gene3D" id="2.60.40.420">
    <property type="entry name" value="Cupredoxins - blue copper proteins"/>
    <property type="match status" value="1"/>
</dbReference>
<keyword evidence="2" id="KW-1015">Disulfide bond</keyword>
<evidence type="ECO:0000256" key="7">
    <source>
        <dbReference type="SAM" id="SignalP"/>
    </source>
</evidence>
<dbReference type="PANTHER" id="PTHR33021">
    <property type="entry name" value="BLUE COPPER PROTEIN"/>
    <property type="match status" value="1"/>
</dbReference>
<keyword evidence="3" id="KW-0325">Glycoprotein</keyword>
<evidence type="ECO:0000256" key="2">
    <source>
        <dbReference type="ARBA" id="ARBA00023157"/>
    </source>
</evidence>
<organism evidence="9 10">
    <name type="scientific">Carex littledalei</name>
    <dbReference type="NCBI Taxonomy" id="544730"/>
    <lineage>
        <taxon>Eukaryota</taxon>
        <taxon>Viridiplantae</taxon>
        <taxon>Streptophyta</taxon>
        <taxon>Embryophyta</taxon>
        <taxon>Tracheophyta</taxon>
        <taxon>Spermatophyta</taxon>
        <taxon>Magnoliopsida</taxon>
        <taxon>Liliopsida</taxon>
        <taxon>Poales</taxon>
        <taxon>Cyperaceae</taxon>
        <taxon>Cyperoideae</taxon>
        <taxon>Cariceae</taxon>
        <taxon>Carex</taxon>
        <taxon>Carex subgen. Euthyceras</taxon>
    </lineage>
</organism>
<feature type="chain" id="PRO_5032969994" evidence="7">
    <location>
        <begin position="33"/>
        <end position="173"/>
    </location>
</feature>
<protein>
    <submittedName>
        <fullName evidence="9">Lamin-like protein</fullName>
    </submittedName>
</protein>
<keyword evidence="6" id="KW-1133">Transmembrane helix</keyword>
<evidence type="ECO:0000313" key="10">
    <source>
        <dbReference type="Proteomes" id="UP000623129"/>
    </source>
</evidence>
<comment type="function">
    <text evidence="5">May act as a carbohydrate transporter.</text>
</comment>
<evidence type="ECO:0000256" key="6">
    <source>
        <dbReference type="SAM" id="Phobius"/>
    </source>
</evidence>
<evidence type="ECO:0000259" key="8">
    <source>
        <dbReference type="PROSITE" id="PS51485"/>
    </source>
</evidence>
<dbReference type="GO" id="GO:0009055">
    <property type="term" value="F:electron transfer activity"/>
    <property type="evidence" value="ECO:0007669"/>
    <property type="project" value="InterPro"/>
</dbReference>
<dbReference type="EMBL" id="SWLB01000010">
    <property type="protein sequence ID" value="KAF3333922.1"/>
    <property type="molecule type" value="Genomic_DNA"/>
</dbReference>
<dbReference type="GO" id="GO:0005886">
    <property type="term" value="C:plasma membrane"/>
    <property type="evidence" value="ECO:0007669"/>
    <property type="project" value="TreeGrafter"/>
</dbReference>
<dbReference type="InterPro" id="IPR039391">
    <property type="entry name" value="Phytocyanin-like"/>
</dbReference>
<feature type="signal peptide" evidence="7">
    <location>
        <begin position="1"/>
        <end position="32"/>
    </location>
</feature>
<comment type="similarity">
    <text evidence="4">Belongs to the early nodulin-like (ENODL) family.</text>
</comment>
<gene>
    <name evidence="9" type="ORF">FCM35_KLT01613</name>
</gene>
<keyword evidence="6" id="KW-0812">Transmembrane</keyword>
<evidence type="ECO:0000256" key="1">
    <source>
        <dbReference type="ARBA" id="ARBA00022729"/>
    </source>
</evidence>
<evidence type="ECO:0000313" key="9">
    <source>
        <dbReference type="EMBL" id="KAF3333922.1"/>
    </source>
</evidence>
<evidence type="ECO:0000256" key="5">
    <source>
        <dbReference type="ARBA" id="ARBA00037626"/>
    </source>
</evidence>
<keyword evidence="1 7" id="KW-0732">Signal</keyword>
<accession>A0A833R9R6</accession>
<comment type="caution">
    <text evidence="9">The sequence shown here is derived from an EMBL/GenBank/DDBJ whole genome shotgun (WGS) entry which is preliminary data.</text>
</comment>
<dbReference type="AlphaFoldDB" id="A0A833R9R6"/>
<dbReference type="InterPro" id="IPR003245">
    <property type="entry name" value="Phytocyanin_dom"/>
</dbReference>
<reference evidence="9" key="1">
    <citation type="submission" date="2020-01" db="EMBL/GenBank/DDBJ databases">
        <title>Genome sequence of Kobresia littledalei, the first chromosome-level genome in the family Cyperaceae.</title>
        <authorList>
            <person name="Qu G."/>
        </authorList>
    </citation>
    <scope>NUCLEOTIDE SEQUENCE</scope>
    <source>
        <strain evidence="9">C.B.Clarke</strain>
        <tissue evidence="9">Leaf</tissue>
    </source>
</reference>
<dbReference type="PANTHER" id="PTHR33021:SF547">
    <property type="entry name" value="OS03G0758500 PROTEIN"/>
    <property type="match status" value="1"/>
</dbReference>
<proteinExistence type="inferred from homology"/>
<keyword evidence="6" id="KW-0472">Membrane</keyword>
<dbReference type="Proteomes" id="UP000623129">
    <property type="component" value="Unassembled WGS sequence"/>
</dbReference>
<keyword evidence="10" id="KW-1185">Reference proteome</keyword>
<dbReference type="SUPFAM" id="SSF49503">
    <property type="entry name" value="Cupredoxins"/>
    <property type="match status" value="1"/>
</dbReference>
<name>A0A833R9R6_9POAL</name>
<dbReference type="PROSITE" id="PS51485">
    <property type="entry name" value="PHYTOCYANIN"/>
    <property type="match status" value="1"/>
</dbReference>
<evidence type="ECO:0000256" key="3">
    <source>
        <dbReference type="ARBA" id="ARBA00023180"/>
    </source>
</evidence>
<feature type="domain" description="Phytocyanin" evidence="8">
    <location>
        <begin position="25"/>
        <end position="128"/>
    </location>
</feature>
<dbReference type="FunFam" id="2.60.40.420:FF:000018">
    <property type="entry name" value="Lamin-like protein"/>
    <property type="match status" value="1"/>
</dbReference>
<feature type="transmembrane region" description="Helical" evidence="6">
    <location>
        <begin position="153"/>
        <end position="172"/>
    </location>
</feature>